<reference evidence="1" key="1">
    <citation type="submission" date="2023-10" db="EMBL/GenBank/DDBJ databases">
        <title>Genome assembly of Pristionchus species.</title>
        <authorList>
            <person name="Yoshida K."/>
            <person name="Sommer R.J."/>
        </authorList>
    </citation>
    <scope>NUCLEOTIDE SEQUENCE</scope>
    <source>
        <strain evidence="1">RS5133</strain>
    </source>
</reference>
<evidence type="ECO:0000313" key="1">
    <source>
        <dbReference type="EMBL" id="GMT25594.1"/>
    </source>
</evidence>
<gene>
    <name evidence="1" type="ORF">PFISCL1PPCAC_16891</name>
</gene>
<proteinExistence type="predicted"/>
<accession>A0AAV5W120</accession>
<feature type="non-terminal residue" evidence="1">
    <location>
        <position position="1"/>
    </location>
</feature>
<keyword evidence="2" id="KW-1185">Reference proteome</keyword>
<dbReference type="EMBL" id="BTSY01000004">
    <property type="protein sequence ID" value="GMT25594.1"/>
    <property type="molecule type" value="Genomic_DNA"/>
</dbReference>
<name>A0AAV5W120_9BILA</name>
<protein>
    <recommendedName>
        <fullName evidence="3">Endonuclease/exonuclease/phosphatase</fullName>
    </recommendedName>
</protein>
<feature type="non-terminal residue" evidence="1">
    <location>
        <position position="102"/>
    </location>
</feature>
<dbReference type="Proteomes" id="UP001432322">
    <property type="component" value="Unassembled WGS sequence"/>
</dbReference>
<dbReference type="AlphaFoldDB" id="A0AAV5W120"/>
<evidence type="ECO:0008006" key="3">
    <source>
        <dbReference type="Google" id="ProtNLM"/>
    </source>
</evidence>
<evidence type="ECO:0000313" key="2">
    <source>
        <dbReference type="Proteomes" id="UP001432322"/>
    </source>
</evidence>
<organism evidence="1 2">
    <name type="scientific">Pristionchus fissidentatus</name>
    <dbReference type="NCBI Taxonomy" id="1538716"/>
    <lineage>
        <taxon>Eukaryota</taxon>
        <taxon>Metazoa</taxon>
        <taxon>Ecdysozoa</taxon>
        <taxon>Nematoda</taxon>
        <taxon>Chromadorea</taxon>
        <taxon>Rhabditida</taxon>
        <taxon>Rhabditina</taxon>
        <taxon>Diplogasteromorpha</taxon>
        <taxon>Diplogasteroidea</taxon>
        <taxon>Neodiplogasteridae</taxon>
        <taxon>Pristionchus</taxon>
    </lineage>
</organism>
<sequence length="102" mass="11501">RLIETLKPDVVLLNEICLHFGSGTEENKKKAISGFEDDVDKKLGYVCYSIAHSHKANSKGHWIRGSAILIRKENTSKFIDSDKFAFVKHGENHGFEIAEVKD</sequence>
<comment type="caution">
    <text evidence="1">The sequence shown here is derived from an EMBL/GenBank/DDBJ whole genome shotgun (WGS) entry which is preliminary data.</text>
</comment>